<dbReference type="RefSeq" id="XP_047767831.1">
    <property type="nucleotide sequence ID" value="XM_047911927.1"/>
</dbReference>
<feature type="domain" description="CENP-V/GFA" evidence="5">
    <location>
        <begin position="7"/>
        <end position="117"/>
    </location>
</feature>
<dbReference type="GeneID" id="71992657"/>
<dbReference type="SUPFAM" id="SSF51316">
    <property type="entry name" value="Mss4-like"/>
    <property type="match status" value="1"/>
</dbReference>
<dbReference type="PROSITE" id="PS51891">
    <property type="entry name" value="CENP_V_GFA"/>
    <property type="match status" value="1"/>
</dbReference>
<dbReference type="Proteomes" id="UP000756132">
    <property type="component" value="Chromosome 11"/>
</dbReference>
<keyword evidence="7" id="KW-1185">Reference proteome</keyword>
<protein>
    <submittedName>
        <fullName evidence="6">Glutathione-dependent formaldehyde-activating enzyme</fullName>
    </submittedName>
</protein>
<dbReference type="OrthoDB" id="2212170at2759"/>
<keyword evidence="3" id="KW-0862">Zinc</keyword>
<dbReference type="AlphaFoldDB" id="A0A9Q8PJB4"/>
<evidence type="ECO:0000256" key="1">
    <source>
        <dbReference type="ARBA" id="ARBA00005495"/>
    </source>
</evidence>
<dbReference type="PANTHER" id="PTHR33337:SF40">
    <property type="entry name" value="CENP-V_GFA DOMAIN-CONTAINING PROTEIN-RELATED"/>
    <property type="match status" value="1"/>
</dbReference>
<evidence type="ECO:0000259" key="5">
    <source>
        <dbReference type="PROSITE" id="PS51891"/>
    </source>
</evidence>
<dbReference type="Gene3D" id="3.90.1590.10">
    <property type="entry name" value="glutathione-dependent formaldehyde- activating enzyme (gfa)"/>
    <property type="match status" value="1"/>
</dbReference>
<keyword evidence="4" id="KW-0456">Lyase</keyword>
<dbReference type="GO" id="GO:0046872">
    <property type="term" value="F:metal ion binding"/>
    <property type="evidence" value="ECO:0007669"/>
    <property type="project" value="UniProtKB-KW"/>
</dbReference>
<dbReference type="InterPro" id="IPR011057">
    <property type="entry name" value="Mss4-like_sf"/>
</dbReference>
<evidence type="ECO:0000313" key="7">
    <source>
        <dbReference type="Proteomes" id="UP000756132"/>
    </source>
</evidence>
<dbReference type="InterPro" id="IPR006913">
    <property type="entry name" value="CENP-V/GFA"/>
</dbReference>
<organism evidence="6 7">
    <name type="scientific">Passalora fulva</name>
    <name type="common">Tomato leaf mold</name>
    <name type="synonym">Cladosporium fulvum</name>
    <dbReference type="NCBI Taxonomy" id="5499"/>
    <lineage>
        <taxon>Eukaryota</taxon>
        <taxon>Fungi</taxon>
        <taxon>Dikarya</taxon>
        <taxon>Ascomycota</taxon>
        <taxon>Pezizomycotina</taxon>
        <taxon>Dothideomycetes</taxon>
        <taxon>Dothideomycetidae</taxon>
        <taxon>Mycosphaerellales</taxon>
        <taxon>Mycosphaerellaceae</taxon>
        <taxon>Fulvia</taxon>
    </lineage>
</organism>
<name>A0A9Q8PJB4_PASFU</name>
<dbReference type="KEGG" id="ffu:CLAFUR5_12779"/>
<evidence type="ECO:0000313" key="6">
    <source>
        <dbReference type="EMBL" id="UJO23465.1"/>
    </source>
</evidence>
<evidence type="ECO:0000256" key="2">
    <source>
        <dbReference type="ARBA" id="ARBA00022723"/>
    </source>
</evidence>
<sequence length="150" mass="16478">MASSPTKTGQCLCGAIKYKLAGPSAKPYYNTVCHCLNCRRATGSAFLLASICPRDGSKVTQGAEHQKEYCDIATDSGTKLKRDFCSQCGSKLFAYTPLWDEIVSVTAGTLDDFDSWVPDTEQWCVHRASFLTQTTTVSPDRTFDKAVQKE</sequence>
<accession>A0A9Q8PJB4</accession>
<dbReference type="PANTHER" id="PTHR33337">
    <property type="entry name" value="GFA DOMAIN-CONTAINING PROTEIN"/>
    <property type="match status" value="1"/>
</dbReference>
<comment type="similarity">
    <text evidence="1">Belongs to the Gfa family.</text>
</comment>
<reference evidence="6" key="1">
    <citation type="submission" date="2021-12" db="EMBL/GenBank/DDBJ databases">
        <authorList>
            <person name="Zaccaron A."/>
            <person name="Stergiopoulos I."/>
        </authorList>
    </citation>
    <scope>NUCLEOTIDE SEQUENCE</scope>
    <source>
        <strain evidence="6">Race5_Kim</strain>
    </source>
</reference>
<gene>
    <name evidence="6" type="ORF">CLAFUR5_12779</name>
</gene>
<keyword evidence="2" id="KW-0479">Metal-binding</keyword>
<dbReference type="GO" id="GO:0016846">
    <property type="term" value="F:carbon-sulfur lyase activity"/>
    <property type="evidence" value="ECO:0007669"/>
    <property type="project" value="InterPro"/>
</dbReference>
<dbReference type="EMBL" id="CP090173">
    <property type="protein sequence ID" value="UJO23465.1"/>
    <property type="molecule type" value="Genomic_DNA"/>
</dbReference>
<evidence type="ECO:0000256" key="4">
    <source>
        <dbReference type="ARBA" id="ARBA00023239"/>
    </source>
</evidence>
<reference evidence="6" key="2">
    <citation type="journal article" date="2022" name="Microb. Genom.">
        <title>A chromosome-scale genome assembly of the tomato pathogen Cladosporium fulvum reveals a compartmentalized genome architecture and the presence of a dispensable chromosome.</title>
        <authorList>
            <person name="Zaccaron A.Z."/>
            <person name="Chen L.H."/>
            <person name="Samaras A."/>
            <person name="Stergiopoulos I."/>
        </authorList>
    </citation>
    <scope>NUCLEOTIDE SEQUENCE</scope>
    <source>
        <strain evidence="6">Race5_Kim</strain>
    </source>
</reference>
<proteinExistence type="inferred from homology"/>
<evidence type="ECO:0000256" key="3">
    <source>
        <dbReference type="ARBA" id="ARBA00022833"/>
    </source>
</evidence>
<dbReference type="Pfam" id="PF04828">
    <property type="entry name" value="GFA"/>
    <property type="match status" value="1"/>
</dbReference>